<reference evidence="3" key="2">
    <citation type="submission" date="2021-04" db="EMBL/GenBank/DDBJ databases">
        <authorList>
            <person name="Podell S."/>
        </authorList>
    </citation>
    <scope>NUCLEOTIDE SEQUENCE</scope>
    <source>
        <strain evidence="3">Hildebrandi</strain>
    </source>
</reference>
<dbReference type="PANTHER" id="PTHR10566:SF113">
    <property type="entry name" value="PROTEIN ACTIVITY OF BC1 COMPLEX KINASE 7, CHLOROPLASTIC"/>
    <property type="match status" value="1"/>
</dbReference>
<accession>A0A9K3M5X5</accession>
<evidence type="ECO:0000313" key="3">
    <source>
        <dbReference type="EMBL" id="KAG7372691.1"/>
    </source>
</evidence>
<proteinExistence type="inferred from homology"/>
<evidence type="ECO:0000256" key="2">
    <source>
        <dbReference type="SAM" id="MobiDB-lite"/>
    </source>
</evidence>
<feature type="region of interest" description="Disordered" evidence="2">
    <location>
        <begin position="114"/>
        <end position="134"/>
    </location>
</feature>
<evidence type="ECO:0000313" key="4">
    <source>
        <dbReference type="Proteomes" id="UP000693970"/>
    </source>
</evidence>
<keyword evidence="4" id="KW-1185">Reference proteome</keyword>
<protein>
    <submittedName>
        <fullName evidence="3">Uncharacterized protein</fullName>
    </submittedName>
</protein>
<dbReference type="PANTHER" id="PTHR10566">
    <property type="entry name" value="CHAPERONE-ACTIVITY OF BC1 COMPLEX CABC1 -RELATED"/>
    <property type="match status" value="1"/>
</dbReference>
<dbReference type="AlphaFoldDB" id="A0A9K3M5X5"/>
<organism evidence="3 4">
    <name type="scientific">Nitzschia inconspicua</name>
    <dbReference type="NCBI Taxonomy" id="303405"/>
    <lineage>
        <taxon>Eukaryota</taxon>
        <taxon>Sar</taxon>
        <taxon>Stramenopiles</taxon>
        <taxon>Ochrophyta</taxon>
        <taxon>Bacillariophyta</taxon>
        <taxon>Bacillariophyceae</taxon>
        <taxon>Bacillariophycidae</taxon>
        <taxon>Bacillariales</taxon>
        <taxon>Bacillariaceae</taxon>
        <taxon>Nitzschia</taxon>
    </lineage>
</organism>
<dbReference type="InterPro" id="IPR050154">
    <property type="entry name" value="UbiB_kinase"/>
</dbReference>
<dbReference type="Proteomes" id="UP000693970">
    <property type="component" value="Unassembled WGS sequence"/>
</dbReference>
<feature type="compositionally biased region" description="Acidic residues" evidence="2">
    <location>
        <begin position="123"/>
        <end position="132"/>
    </location>
</feature>
<evidence type="ECO:0000256" key="1">
    <source>
        <dbReference type="ARBA" id="ARBA00009670"/>
    </source>
</evidence>
<comment type="similarity">
    <text evidence="1">Belongs to the protein kinase superfamily. ADCK protein kinase family.</text>
</comment>
<reference evidence="3" key="1">
    <citation type="journal article" date="2021" name="Sci. Rep.">
        <title>Diploid genomic architecture of Nitzschia inconspicua, an elite biomass production diatom.</title>
        <authorList>
            <person name="Oliver A."/>
            <person name="Podell S."/>
            <person name="Pinowska A."/>
            <person name="Traller J.C."/>
            <person name="Smith S.R."/>
            <person name="McClure R."/>
            <person name="Beliaev A."/>
            <person name="Bohutskyi P."/>
            <person name="Hill E.A."/>
            <person name="Rabines A."/>
            <person name="Zheng H."/>
            <person name="Allen L.Z."/>
            <person name="Kuo A."/>
            <person name="Grigoriev I.V."/>
            <person name="Allen A.E."/>
            <person name="Hazlebeck D."/>
            <person name="Allen E.E."/>
        </authorList>
    </citation>
    <scope>NUCLEOTIDE SEQUENCE</scope>
    <source>
        <strain evidence="3">Hildebrandi</strain>
    </source>
</reference>
<sequence length="244" mass="27213">MVPISQLVGDGKGIVPNLDKVTNSRLSDPPAMMKPRLVMYDFGQAATLNRHQADGILEIIEAIVDTDVDRSVQAFQKMGVLVDDANLDVVRDKVAENYRTGKVKANRKKLRRKGFTFRHDDNNNNDDDDDAKLDEGNVTASANVTATTGGNDAKVMSYFSLPAEYAFVARAISQMDGVGKSLDPEFDFISSAAPYLVEVKGADLYIKDEILKVLRGWQSKWVKFQEETIPNWWNELTGKTEQHN</sequence>
<dbReference type="EMBL" id="JAGRRH010000003">
    <property type="protein sequence ID" value="KAG7372691.1"/>
    <property type="molecule type" value="Genomic_DNA"/>
</dbReference>
<comment type="caution">
    <text evidence="3">The sequence shown here is derived from an EMBL/GenBank/DDBJ whole genome shotgun (WGS) entry which is preliminary data.</text>
</comment>
<gene>
    <name evidence="3" type="ORF">IV203_018834</name>
</gene>
<name>A0A9K3M5X5_9STRA</name>